<reference evidence="5" key="2">
    <citation type="submission" date="2003-12" db="EMBL/GenBank/DDBJ databases">
        <title>Monterey Bay Coastal Ocean Microbial Observatory environmental clone sequencing.</title>
        <authorList>
            <person name="DeLong E.F."/>
        </authorList>
    </citation>
    <scope>NUCLEOTIDE SEQUENCE</scope>
</reference>
<proteinExistence type="predicted"/>
<dbReference type="PANTHER" id="PTHR42659">
    <property type="entry name" value="XANTHINE DEHYDROGENASE SUBUNIT C-RELATED"/>
    <property type="match status" value="1"/>
</dbReference>
<dbReference type="InterPro" id="IPR036683">
    <property type="entry name" value="CO_DH_flav_C_dom_sf"/>
</dbReference>
<dbReference type="InterPro" id="IPR005107">
    <property type="entry name" value="CO_DH_flav_C"/>
</dbReference>
<organism evidence="5">
    <name type="scientific">uncultured marine bacterium 582</name>
    <dbReference type="NCBI Taxonomy" id="257402"/>
    <lineage>
        <taxon>Bacteria</taxon>
        <taxon>environmental samples</taxon>
    </lineage>
</organism>
<dbReference type="PROSITE" id="PS51387">
    <property type="entry name" value="FAD_PCMH"/>
    <property type="match status" value="1"/>
</dbReference>
<evidence type="ECO:0000256" key="2">
    <source>
        <dbReference type="ARBA" id="ARBA00022827"/>
    </source>
</evidence>
<evidence type="ECO:0000256" key="3">
    <source>
        <dbReference type="ARBA" id="ARBA00023002"/>
    </source>
</evidence>
<keyword evidence="2" id="KW-0274">FAD</keyword>
<dbReference type="Gene3D" id="3.30.465.10">
    <property type="match status" value="1"/>
</dbReference>
<dbReference type="PANTHER" id="PTHR42659:SF2">
    <property type="entry name" value="XANTHINE DEHYDROGENASE SUBUNIT C-RELATED"/>
    <property type="match status" value="1"/>
</dbReference>
<keyword evidence="3" id="KW-0560">Oxidoreductase</keyword>
<dbReference type="SMART" id="SM01092">
    <property type="entry name" value="CO_deh_flav_C"/>
    <property type="match status" value="1"/>
</dbReference>
<sequence>MDFLQQSGKAGVAIVAGATDWFPARGDRPLHRPVMDITKIAELQGIERTAQGWRFGAAATWSDIVKADLPSCFAGLKAAAREIGSVQIQNVATLAGNLCNASPAADGVPPLLTLDAAVEIASLSGVRSVPLTNFVLGVRQTALQPGEMVAAITVPALPTQFGEGVGCFIKIGARKYLVISITMVAALVAVADGKITEARVAVGACSAVAQRVPMLEAALRGCTAAQVEAAICPAHLEMLSPISDMRGSALYRADAAFELCRRAVAGSVAGALAGAPDSAVHKGGIGHG</sequence>
<evidence type="ECO:0000259" key="4">
    <source>
        <dbReference type="PROSITE" id="PS51387"/>
    </source>
</evidence>
<dbReference type="EMBL" id="AY458649">
    <property type="protein sequence ID" value="AAR38368.1"/>
    <property type="molecule type" value="Genomic_DNA"/>
</dbReference>
<dbReference type="Gene3D" id="3.30.390.50">
    <property type="entry name" value="CO dehydrogenase flavoprotein, C-terminal domain"/>
    <property type="match status" value="1"/>
</dbReference>
<dbReference type="AlphaFoldDB" id="Q6SF54"/>
<dbReference type="SUPFAM" id="SSF55447">
    <property type="entry name" value="CO dehydrogenase flavoprotein C-terminal domain-like"/>
    <property type="match status" value="1"/>
</dbReference>
<protein>
    <submittedName>
        <fullName evidence="5">FAD-binding domain protein</fullName>
    </submittedName>
</protein>
<evidence type="ECO:0000313" key="5">
    <source>
        <dbReference type="EMBL" id="AAR38368.1"/>
    </source>
</evidence>
<dbReference type="InterPro" id="IPR016169">
    <property type="entry name" value="FAD-bd_PCMH_sub2"/>
</dbReference>
<dbReference type="GO" id="GO:0071949">
    <property type="term" value="F:FAD binding"/>
    <property type="evidence" value="ECO:0007669"/>
    <property type="project" value="InterPro"/>
</dbReference>
<dbReference type="InterPro" id="IPR002346">
    <property type="entry name" value="Mopterin_DH_FAD-bd"/>
</dbReference>
<evidence type="ECO:0000256" key="1">
    <source>
        <dbReference type="ARBA" id="ARBA00022630"/>
    </source>
</evidence>
<feature type="domain" description="FAD-binding PCMH-type" evidence="4">
    <location>
        <begin position="1"/>
        <end position="159"/>
    </location>
</feature>
<dbReference type="SUPFAM" id="SSF56176">
    <property type="entry name" value="FAD-binding/transporter-associated domain-like"/>
    <property type="match status" value="1"/>
</dbReference>
<name>Q6SF54_9BACT</name>
<reference evidence="5" key="1">
    <citation type="submission" date="2003-11" db="EMBL/GenBank/DDBJ databases">
        <authorList>
            <person name="Heidelberg J.F."/>
            <person name="Eisen J.A."/>
            <person name="Nelson W.C."/>
            <person name="DeLong E.F."/>
        </authorList>
    </citation>
    <scope>NUCLEOTIDE SEQUENCE</scope>
</reference>
<accession>Q6SF54</accession>
<keyword evidence="1" id="KW-0285">Flavoprotein</keyword>
<dbReference type="Pfam" id="PF03450">
    <property type="entry name" value="CO_deh_flav_C"/>
    <property type="match status" value="1"/>
</dbReference>
<dbReference type="GO" id="GO:0016491">
    <property type="term" value="F:oxidoreductase activity"/>
    <property type="evidence" value="ECO:0007669"/>
    <property type="project" value="UniProtKB-KW"/>
</dbReference>
<dbReference type="InterPro" id="IPR016166">
    <property type="entry name" value="FAD-bd_PCMH"/>
</dbReference>
<dbReference type="Pfam" id="PF00941">
    <property type="entry name" value="FAD_binding_5"/>
    <property type="match status" value="1"/>
</dbReference>
<gene>
    <name evidence="5" type="ORF">MBMO_EBAC080-L028H02.30</name>
</gene>
<dbReference type="InterPro" id="IPR036318">
    <property type="entry name" value="FAD-bd_PCMH-like_sf"/>
</dbReference>
<dbReference type="InterPro" id="IPR051312">
    <property type="entry name" value="Diverse_Substr_Oxidored"/>
</dbReference>